<dbReference type="RefSeq" id="WP_033055178.1">
    <property type="nucleotide sequence ID" value="NZ_AZQQ01000061.1"/>
</dbReference>
<sequence>MVLVERPYPVEYEHRGVKAKIDFEWDSDSDSVPTGLRIAVENKENRVEAIRENAKYDSFNEALARGKALARLDIDLTLGPAPLA</sequence>
<comment type="caution">
    <text evidence="1">The sequence shown here is derived from an EMBL/GenBank/DDBJ whole genome shotgun (WGS) entry which is preliminary data.</text>
</comment>
<protein>
    <submittedName>
        <fullName evidence="1">Uncharacterized protein</fullName>
    </submittedName>
</protein>
<gene>
    <name evidence="1" type="ORF">V466_05290</name>
</gene>
<organism evidence="1 2">
    <name type="scientific">Pseudomonas mandelii PD30</name>
    <dbReference type="NCBI Taxonomy" id="1419583"/>
    <lineage>
        <taxon>Bacteria</taxon>
        <taxon>Pseudomonadati</taxon>
        <taxon>Pseudomonadota</taxon>
        <taxon>Gammaproteobacteria</taxon>
        <taxon>Pseudomonadales</taxon>
        <taxon>Pseudomonadaceae</taxon>
        <taxon>Pseudomonas</taxon>
    </lineage>
</organism>
<dbReference type="AlphaFoldDB" id="A0A059L960"/>
<dbReference type="EMBL" id="AZQQ01000061">
    <property type="protein sequence ID" value="KDD70741.1"/>
    <property type="molecule type" value="Genomic_DNA"/>
</dbReference>
<accession>A0A059L960</accession>
<evidence type="ECO:0000313" key="1">
    <source>
        <dbReference type="EMBL" id="KDD70741.1"/>
    </source>
</evidence>
<reference evidence="1 2" key="1">
    <citation type="submission" date="2013-12" db="EMBL/GenBank/DDBJ databases">
        <authorList>
            <person name="Formusa P.A."/>
            <person name="Habash M."/>
            <person name="Lee H."/>
            <person name="Trevors J.T."/>
        </authorList>
    </citation>
    <scope>NUCLEOTIDE SEQUENCE [LARGE SCALE GENOMIC DNA]</scope>
    <source>
        <strain evidence="1 2">PD30</strain>
    </source>
</reference>
<dbReference type="Proteomes" id="UP000026739">
    <property type="component" value="Unassembled WGS sequence"/>
</dbReference>
<proteinExistence type="predicted"/>
<evidence type="ECO:0000313" key="2">
    <source>
        <dbReference type="Proteomes" id="UP000026739"/>
    </source>
</evidence>
<name>A0A059L960_9PSED</name>